<evidence type="ECO:0000313" key="5">
    <source>
        <dbReference type="Proteomes" id="UP001497623"/>
    </source>
</evidence>
<dbReference type="Gene3D" id="3.80.10.10">
    <property type="entry name" value="Ribonuclease Inhibitor"/>
    <property type="match status" value="1"/>
</dbReference>
<comment type="similarity">
    <text evidence="1">Belongs to the PRAME family. LRRC14 subfamily.</text>
</comment>
<evidence type="ECO:0000256" key="3">
    <source>
        <dbReference type="ARBA" id="ARBA00022737"/>
    </source>
</evidence>
<keyword evidence="3" id="KW-0677">Repeat</keyword>
<evidence type="ECO:0000313" key="4">
    <source>
        <dbReference type="EMBL" id="CAL4160632.1"/>
    </source>
</evidence>
<dbReference type="EMBL" id="CAXKWB010044420">
    <property type="protein sequence ID" value="CAL4160632.1"/>
    <property type="molecule type" value="Genomic_DNA"/>
</dbReference>
<accession>A0AAV2S600</accession>
<dbReference type="PROSITE" id="PS51450">
    <property type="entry name" value="LRR"/>
    <property type="match status" value="1"/>
</dbReference>
<dbReference type="InterPro" id="IPR032675">
    <property type="entry name" value="LRR_dom_sf"/>
</dbReference>
<comment type="caution">
    <text evidence="4">The sequence shown here is derived from an EMBL/GenBank/DDBJ whole genome shotgun (WGS) entry which is preliminary data.</text>
</comment>
<evidence type="ECO:0000256" key="1">
    <source>
        <dbReference type="ARBA" id="ARBA00009552"/>
    </source>
</evidence>
<keyword evidence="5" id="KW-1185">Reference proteome</keyword>
<dbReference type="AlphaFoldDB" id="A0AAV2S600"/>
<sequence length="527" mass="60360">MFAHCSYHLLDSLMPPSDTEDVSNRDSLLRLQNICACAIVRDEGNYETLRQTPKHLHKILWKAYLRDEYYTYIDNLDKYNNGNFGNANRLYKIIQELLCTWPYEEFILKEVMPKLPPRLNSFSSFWNAEEYGPSYQISSNLLSLFNNVSFSIANIILTCSMDDFPECKMENRKIRKINLSGFNVFELDAITDMAEEVESVENYEPFLKNSFGKLEVILDVELTASPISDIEGVLDKLACKYSNHLNPVVLKFGHVELFNTYHSSDEDLSPSWGIHQTKDVARLIERLVKDGAESISLHECSDTGSDILEKVFENNVCQENILSLELVSCVSALNVVQYFKNLVHLDLAGSSLHGKLNCLSHMHRGLLFLNLHRCKLNNVDLVQLLESCHQLTLRELNLSNNHLTYDGNYKNLIKLCQNLANVQQLDLGACDLASWTGDAIELLFQSFKNMPNIVNLNLYGNIFSNDTVTVDIMVLRDNPSLRYLELSLPTHFTQPLVNYQNDYVKSFCSKINAKINNRPSQLLYVDF</sequence>
<dbReference type="PANTHER" id="PTHR14224:SF37">
    <property type="entry name" value="LEUCINE-RICH REPEAT-CONTAINING PROTEIN 14"/>
    <property type="match status" value="1"/>
</dbReference>
<dbReference type="Proteomes" id="UP001497623">
    <property type="component" value="Unassembled WGS sequence"/>
</dbReference>
<dbReference type="InterPro" id="IPR001611">
    <property type="entry name" value="Leu-rich_rpt"/>
</dbReference>
<protein>
    <recommendedName>
        <fullName evidence="2">Leucine-rich repeat-containing protein 14</fullName>
    </recommendedName>
</protein>
<proteinExistence type="inferred from homology"/>
<dbReference type="PANTHER" id="PTHR14224">
    <property type="entry name" value="SIMILAR TO PREFERENTIALLY EXPRESSED ANTIGEN IN MELANOMA-LIKE 3"/>
    <property type="match status" value="1"/>
</dbReference>
<gene>
    <name evidence="4" type="ORF">MNOR_LOCUS32520</name>
</gene>
<feature type="non-terminal residue" evidence="4">
    <location>
        <position position="527"/>
    </location>
</feature>
<organism evidence="4 5">
    <name type="scientific">Meganyctiphanes norvegica</name>
    <name type="common">Northern krill</name>
    <name type="synonym">Thysanopoda norvegica</name>
    <dbReference type="NCBI Taxonomy" id="48144"/>
    <lineage>
        <taxon>Eukaryota</taxon>
        <taxon>Metazoa</taxon>
        <taxon>Ecdysozoa</taxon>
        <taxon>Arthropoda</taxon>
        <taxon>Crustacea</taxon>
        <taxon>Multicrustacea</taxon>
        <taxon>Malacostraca</taxon>
        <taxon>Eumalacostraca</taxon>
        <taxon>Eucarida</taxon>
        <taxon>Euphausiacea</taxon>
        <taxon>Euphausiidae</taxon>
        <taxon>Meganyctiphanes</taxon>
    </lineage>
</organism>
<dbReference type="SUPFAM" id="SSF52047">
    <property type="entry name" value="RNI-like"/>
    <property type="match status" value="1"/>
</dbReference>
<name>A0AAV2S600_MEGNR</name>
<dbReference type="GO" id="GO:0005737">
    <property type="term" value="C:cytoplasm"/>
    <property type="evidence" value="ECO:0007669"/>
    <property type="project" value="TreeGrafter"/>
</dbReference>
<reference evidence="4 5" key="1">
    <citation type="submission" date="2024-05" db="EMBL/GenBank/DDBJ databases">
        <authorList>
            <person name="Wallberg A."/>
        </authorList>
    </citation>
    <scope>NUCLEOTIDE SEQUENCE [LARGE SCALE GENOMIC DNA]</scope>
</reference>
<dbReference type="InterPro" id="IPR050694">
    <property type="entry name" value="LRRC14/PRAME"/>
</dbReference>
<evidence type="ECO:0000256" key="2">
    <source>
        <dbReference type="ARBA" id="ARBA00014228"/>
    </source>
</evidence>